<organism evidence="7">
    <name type="scientific">Schizophyllum commune (strain H4-8 / FGSC 9210)</name>
    <name type="common">Split gill fungus</name>
    <dbReference type="NCBI Taxonomy" id="578458"/>
    <lineage>
        <taxon>Eukaryota</taxon>
        <taxon>Fungi</taxon>
        <taxon>Dikarya</taxon>
        <taxon>Basidiomycota</taxon>
        <taxon>Agaricomycotina</taxon>
        <taxon>Agaricomycetes</taxon>
        <taxon>Agaricomycetidae</taxon>
        <taxon>Agaricales</taxon>
        <taxon>Schizophyllaceae</taxon>
        <taxon>Schizophyllum</taxon>
    </lineage>
</organism>
<dbReference type="GO" id="GO:0009986">
    <property type="term" value="C:cell surface"/>
    <property type="evidence" value="ECO:0007669"/>
    <property type="project" value="TreeGrafter"/>
</dbReference>
<dbReference type="Proteomes" id="UP000007431">
    <property type="component" value="Unassembled WGS sequence"/>
</dbReference>
<keyword evidence="2 4" id="KW-0378">Hydrolase</keyword>
<dbReference type="Gene3D" id="3.20.20.80">
    <property type="entry name" value="Glycosidases"/>
    <property type="match status" value="1"/>
</dbReference>
<dbReference type="STRING" id="578458.D8PM17"/>
<proteinExistence type="inferred from homology"/>
<keyword evidence="3 4" id="KW-0326">Glycosidase</keyword>
<evidence type="ECO:0000256" key="4">
    <source>
        <dbReference type="RuleBase" id="RU361153"/>
    </source>
</evidence>
<reference evidence="6 7" key="1">
    <citation type="journal article" date="2010" name="Nat. Biotechnol.">
        <title>Genome sequence of the model mushroom Schizophyllum commune.</title>
        <authorList>
            <person name="Ohm R.A."/>
            <person name="de Jong J.F."/>
            <person name="Lugones L.G."/>
            <person name="Aerts A."/>
            <person name="Kothe E."/>
            <person name="Stajich J.E."/>
            <person name="de Vries R.P."/>
            <person name="Record E."/>
            <person name="Levasseur A."/>
            <person name="Baker S.E."/>
            <person name="Bartholomew K.A."/>
            <person name="Coutinho P.M."/>
            <person name="Erdmann S."/>
            <person name="Fowler T.J."/>
            <person name="Gathman A.C."/>
            <person name="Lombard V."/>
            <person name="Henrissat B."/>
            <person name="Knabe N."/>
            <person name="Kuees U."/>
            <person name="Lilly W.W."/>
            <person name="Lindquist E."/>
            <person name="Lucas S."/>
            <person name="Magnuson J.K."/>
            <person name="Piumi F."/>
            <person name="Raudaskoski M."/>
            <person name="Salamov A."/>
            <person name="Schmutz J."/>
            <person name="Schwarze F.W.M.R."/>
            <person name="vanKuyk P.A."/>
            <person name="Horton J.S."/>
            <person name="Grigoriev I.V."/>
            <person name="Woesten H.A.B."/>
        </authorList>
    </citation>
    <scope>NUCLEOTIDE SEQUENCE [LARGE SCALE GENOMIC DNA]</scope>
    <source>
        <strain evidence="7">H4-8 / FGSC 9210</strain>
    </source>
</reference>
<dbReference type="Pfam" id="PF00150">
    <property type="entry name" value="Cellulase"/>
    <property type="match status" value="1"/>
</dbReference>
<evidence type="ECO:0000259" key="5">
    <source>
        <dbReference type="Pfam" id="PF00150"/>
    </source>
</evidence>
<dbReference type="SUPFAM" id="SSF51445">
    <property type="entry name" value="(Trans)glycosidases"/>
    <property type="match status" value="1"/>
</dbReference>
<dbReference type="InterPro" id="IPR017853">
    <property type="entry name" value="GH"/>
</dbReference>
<dbReference type="VEuPathDB" id="FungiDB:SCHCODRAFT_02613657"/>
<dbReference type="HOGENOM" id="CLU_004624_8_2_1"/>
<dbReference type="GO" id="GO:0005576">
    <property type="term" value="C:extracellular region"/>
    <property type="evidence" value="ECO:0007669"/>
    <property type="project" value="TreeGrafter"/>
</dbReference>
<dbReference type="eggNOG" id="ENOG502QVVM">
    <property type="taxonomic scope" value="Eukaryota"/>
</dbReference>
<dbReference type="InterPro" id="IPR050386">
    <property type="entry name" value="Glycosyl_hydrolase_5"/>
</dbReference>
<evidence type="ECO:0000256" key="2">
    <source>
        <dbReference type="ARBA" id="ARBA00022801"/>
    </source>
</evidence>
<comment type="similarity">
    <text evidence="1 4">Belongs to the glycosyl hydrolase 5 (cellulase A) family.</text>
</comment>
<dbReference type="KEGG" id="scm:SCHCO_02613657"/>
<keyword evidence="7" id="KW-1185">Reference proteome</keyword>
<evidence type="ECO:0000313" key="6">
    <source>
        <dbReference type="EMBL" id="EFJ02084.1"/>
    </source>
</evidence>
<dbReference type="GO" id="GO:0046557">
    <property type="term" value="F:glucan endo-1,6-beta-glucosidase activity"/>
    <property type="evidence" value="ECO:0007669"/>
    <property type="project" value="TreeGrafter"/>
</dbReference>
<dbReference type="InParanoid" id="D8PM17"/>
<dbReference type="EMBL" id="GL377302">
    <property type="protein sequence ID" value="EFJ02084.1"/>
    <property type="molecule type" value="Genomic_DNA"/>
</dbReference>
<evidence type="ECO:0000256" key="1">
    <source>
        <dbReference type="ARBA" id="ARBA00005641"/>
    </source>
</evidence>
<dbReference type="AlphaFoldDB" id="D8PM17"/>
<dbReference type="GO" id="GO:0009251">
    <property type="term" value="P:glucan catabolic process"/>
    <property type="evidence" value="ECO:0007669"/>
    <property type="project" value="TreeGrafter"/>
</dbReference>
<name>D8PM17_SCHCM</name>
<dbReference type="FunCoup" id="D8PM17">
    <property type="interactions" value="12"/>
</dbReference>
<dbReference type="PANTHER" id="PTHR31297">
    <property type="entry name" value="GLUCAN ENDO-1,6-BETA-GLUCOSIDASE B"/>
    <property type="match status" value="1"/>
</dbReference>
<accession>D8PM17</accession>
<dbReference type="GeneID" id="9588998"/>
<gene>
    <name evidence="6" type="ORF">SCHCODRAFT_49899</name>
</gene>
<feature type="domain" description="Glycoside hydrolase family 5" evidence="5">
    <location>
        <begin position="106"/>
        <end position="375"/>
    </location>
</feature>
<evidence type="ECO:0000256" key="3">
    <source>
        <dbReference type="ARBA" id="ARBA00023295"/>
    </source>
</evidence>
<dbReference type="PANTHER" id="PTHR31297:SF43">
    <property type="entry name" value="GLUCAN 1,3-BETA-GLUCOSIDASE 3"/>
    <property type="match status" value="1"/>
</dbReference>
<sequence length="387" mass="42885">MAPVDDPTSALGVGSISTPLGQHDPCYVEPYLVPPPPLEPFPPFDPVKASVFRYRQQQSVNLGSWFVHEQWMTPSLFTCASGDKVSELDIATGWNTTTSAKAVLERHWDTFIDNTDFLHLASIGINTVRLPIGYWSLGPTFTAGTPFQDVADVYSDSWPRIVRAINQAGEAGIGVLVDLHGAYGSQNGQPHSGISDGQTRLFGDETNMARTIEALSFMVQQFESVTNVVGVQILNEPQNSPALSSFYDRAIQTLRSISPTFPLYIHDGFDLEFFSDYVSKRTDFVVQDNHSYFVFSPQDAAEPASQHTNDVQTGVADRFVRASNQERRNLIIGEWSCALTADSLSSEQDQEAARRDFCTRQVDVYTNSTAGWAFWGTVFARVQPAKY</sequence>
<dbReference type="InterPro" id="IPR001547">
    <property type="entry name" value="Glyco_hydro_5"/>
</dbReference>
<evidence type="ECO:0000313" key="7">
    <source>
        <dbReference type="Proteomes" id="UP000007431"/>
    </source>
</evidence>
<protein>
    <submittedName>
        <fullName evidence="6">Glycoside hydrolase family 5 protein</fullName>
    </submittedName>
</protein>
<dbReference type="OMA" id="IMRTINT"/>
<dbReference type="OrthoDB" id="1887033at2759"/>